<proteinExistence type="predicted"/>
<feature type="region of interest" description="Disordered" evidence="2">
    <location>
        <begin position="59"/>
        <end position="83"/>
    </location>
</feature>
<evidence type="ECO:0000256" key="1">
    <source>
        <dbReference type="SAM" id="Coils"/>
    </source>
</evidence>
<protein>
    <submittedName>
        <fullName evidence="3">Uncharacterized protein</fullName>
    </submittedName>
</protein>
<sequence>MEAGDTSGQHLNALDRQMQDLTANIQELARQSAADRREMQELTRQNQELITLLRSKGEIQIPIPGQNGGEGPYNEEGGNQNQD</sequence>
<keyword evidence="1" id="KW-0175">Coiled coil</keyword>
<gene>
    <name evidence="3" type="ORF">FSB_LOCUS36330</name>
</gene>
<dbReference type="AlphaFoldDB" id="A0A2N9H9A5"/>
<name>A0A2N9H9A5_FAGSY</name>
<evidence type="ECO:0000256" key="2">
    <source>
        <dbReference type="SAM" id="MobiDB-lite"/>
    </source>
</evidence>
<evidence type="ECO:0000313" key="3">
    <source>
        <dbReference type="EMBL" id="SPD08448.1"/>
    </source>
</evidence>
<organism evidence="3">
    <name type="scientific">Fagus sylvatica</name>
    <name type="common">Beechnut</name>
    <dbReference type="NCBI Taxonomy" id="28930"/>
    <lineage>
        <taxon>Eukaryota</taxon>
        <taxon>Viridiplantae</taxon>
        <taxon>Streptophyta</taxon>
        <taxon>Embryophyta</taxon>
        <taxon>Tracheophyta</taxon>
        <taxon>Spermatophyta</taxon>
        <taxon>Magnoliopsida</taxon>
        <taxon>eudicotyledons</taxon>
        <taxon>Gunneridae</taxon>
        <taxon>Pentapetalae</taxon>
        <taxon>rosids</taxon>
        <taxon>fabids</taxon>
        <taxon>Fagales</taxon>
        <taxon>Fagaceae</taxon>
        <taxon>Fagus</taxon>
    </lineage>
</organism>
<dbReference type="EMBL" id="OIVN01003048">
    <property type="protein sequence ID" value="SPD08448.1"/>
    <property type="molecule type" value="Genomic_DNA"/>
</dbReference>
<accession>A0A2N9H9A5</accession>
<feature type="compositionally biased region" description="Low complexity" evidence="2">
    <location>
        <begin position="72"/>
        <end position="83"/>
    </location>
</feature>
<reference evidence="3" key="1">
    <citation type="submission" date="2018-02" db="EMBL/GenBank/DDBJ databases">
        <authorList>
            <person name="Cohen D.B."/>
            <person name="Kent A.D."/>
        </authorList>
    </citation>
    <scope>NUCLEOTIDE SEQUENCE</scope>
</reference>
<feature type="coiled-coil region" evidence="1">
    <location>
        <begin position="11"/>
        <end position="45"/>
    </location>
</feature>